<dbReference type="InterPro" id="IPR050361">
    <property type="entry name" value="MPP/UQCRC_Complex"/>
</dbReference>
<protein>
    <submittedName>
        <fullName evidence="6">Insulinase family protein</fullName>
    </submittedName>
</protein>
<dbReference type="Pfam" id="PF00675">
    <property type="entry name" value="Peptidase_M16"/>
    <property type="match status" value="2"/>
</dbReference>
<feature type="domain" description="Peptidase M16 N-terminal" evidence="4">
    <location>
        <begin position="535"/>
        <end position="656"/>
    </location>
</feature>
<evidence type="ECO:0000256" key="1">
    <source>
        <dbReference type="ARBA" id="ARBA00007261"/>
    </source>
</evidence>
<feature type="domain" description="Peptidase M16 C-terminal" evidence="5">
    <location>
        <begin position="210"/>
        <end position="389"/>
    </location>
</feature>
<dbReference type="PANTHER" id="PTHR11851">
    <property type="entry name" value="METALLOPROTEASE"/>
    <property type="match status" value="1"/>
</dbReference>
<evidence type="ECO:0000259" key="5">
    <source>
        <dbReference type="Pfam" id="PF05193"/>
    </source>
</evidence>
<dbReference type="PANTHER" id="PTHR11851:SF49">
    <property type="entry name" value="MITOCHONDRIAL-PROCESSING PEPTIDASE SUBUNIT ALPHA"/>
    <property type="match status" value="1"/>
</dbReference>
<keyword evidence="2" id="KW-0645">Protease</keyword>
<feature type="domain" description="Peptidase M16 N-terminal" evidence="4">
    <location>
        <begin position="54"/>
        <end position="170"/>
    </location>
</feature>
<feature type="signal peptide" evidence="3">
    <location>
        <begin position="1"/>
        <end position="24"/>
    </location>
</feature>
<dbReference type="Pfam" id="PF05193">
    <property type="entry name" value="Peptidase_M16_C"/>
    <property type="match status" value="2"/>
</dbReference>
<dbReference type="InterPro" id="IPR011249">
    <property type="entry name" value="Metalloenz_LuxS/M16"/>
</dbReference>
<dbReference type="GO" id="GO:0046872">
    <property type="term" value="F:metal ion binding"/>
    <property type="evidence" value="ECO:0007669"/>
    <property type="project" value="InterPro"/>
</dbReference>
<feature type="domain" description="Peptidase M16 C-terminal" evidence="5">
    <location>
        <begin position="678"/>
        <end position="855"/>
    </location>
</feature>
<dbReference type="EMBL" id="VOQQ01000001">
    <property type="protein sequence ID" value="TXC62933.1"/>
    <property type="molecule type" value="Genomic_DNA"/>
</dbReference>
<name>A0A5C6TRF7_9SPHN</name>
<dbReference type="InterPro" id="IPR007863">
    <property type="entry name" value="Peptidase_M16_C"/>
</dbReference>
<dbReference type="Proteomes" id="UP000321249">
    <property type="component" value="Unassembled WGS sequence"/>
</dbReference>
<dbReference type="SUPFAM" id="SSF63411">
    <property type="entry name" value="LuxS/MPP-like metallohydrolase"/>
    <property type="match status" value="4"/>
</dbReference>
<accession>A0A5C6TRF7</accession>
<comment type="caution">
    <text evidence="6">The sequence shown here is derived from an EMBL/GenBank/DDBJ whole genome shotgun (WGS) entry which is preliminary data.</text>
</comment>
<feature type="chain" id="PRO_5022861695" evidence="3">
    <location>
        <begin position="25"/>
        <end position="953"/>
    </location>
</feature>
<dbReference type="GO" id="GO:0008237">
    <property type="term" value="F:metallopeptidase activity"/>
    <property type="evidence" value="ECO:0007669"/>
    <property type="project" value="UniProtKB-KW"/>
</dbReference>
<comment type="similarity">
    <text evidence="1">Belongs to the peptidase M16 family.</text>
</comment>
<dbReference type="AlphaFoldDB" id="A0A5C6TRF7"/>
<dbReference type="InterPro" id="IPR011765">
    <property type="entry name" value="Pept_M16_N"/>
</dbReference>
<evidence type="ECO:0000259" key="4">
    <source>
        <dbReference type="Pfam" id="PF00675"/>
    </source>
</evidence>
<gene>
    <name evidence="6" type="ORF">FRZ32_04170</name>
</gene>
<dbReference type="Gene3D" id="3.30.830.10">
    <property type="entry name" value="Metalloenzyme, LuxS/M16 peptidase-like"/>
    <property type="match status" value="4"/>
</dbReference>
<organism evidence="6 7">
    <name type="scientific">Allosphingosinicella ginsenosidimutans</name>
    <dbReference type="NCBI Taxonomy" id="1176539"/>
    <lineage>
        <taxon>Bacteria</taxon>
        <taxon>Pseudomonadati</taxon>
        <taxon>Pseudomonadota</taxon>
        <taxon>Alphaproteobacteria</taxon>
        <taxon>Sphingomonadales</taxon>
        <taxon>Sphingomonadaceae</taxon>
        <taxon>Allosphingosinicella</taxon>
    </lineage>
</organism>
<keyword evidence="2" id="KW-0482">Metalloprotease</keyword>
<evidence type="ECO:0000256" key="3">
    <source>
        <dbReference type="SAM" id="SignalP"/>
    </source>
</evidence>
<keyword evidence="2" id="KW-0378">Hydrolase</keyword>
<evidence type="ECO:0000313" key="7">
    <source>
        <dbReference type="Proteomes" id="UP000321249"/>
    </source>
</evidence>
<sequence length="953" mass="100298">MIGLLTRAAPAALAIAFLGGVASAQTPAPAAPAASASQVAPIVYRTRTLANGLRVYSIRDANTSNVSVQVWYDVGSKDDPRGRSGFAHLFEHLMFKATRNLPAESFDRMTEDVGGYNNASTNDDYTNYYEVVPANHLQTLLWAEAERMSGLVIDPASFASERDVVKEELRSRVLAQPYGRLFYLYLPMVSYDVHPYARSGIGSIEDLDSATIDDVRAFHQVYYRPDNAVLFVAGNFDDAQLDRWIDQYFGPIARPTTQIPRVTVQEPPRTTPRHYTVYEPNTPLPAVAITYPAPAANDPDSAAMEVLDGIVSTGDSSRLHDTLVYRDRIAAQASSSLDTKQGRGVFAVYAILAQGQSPDAGEAGLRREIARMRDEPVTAAELSEAKNELINAALRERETAEGQASTLAEAVVVAGDAGAADRRLARIAAVTPADIQRVARRWLNDNASAAIHYLAAEARPEGAATDQIAVPATVQTAVLTPPAHLDVVEPAPEAERVQPPAPAPAVVQAMPVPVTSRLANGLQVVTVPRHEVPLVTAALIARGGGSSADAADRAGTAGLTASLLTEGTVTRSATEVHRAAESLGSSLSSAAGWDGATLSVTVQTGELDPALGLMADVAQHPALAADELDRQRALAIDSVNVAMHSPAAVARMASARLVYGAAPYGHPAGGTARSLAAITREDIQNAYRNAWTPAGTTLILSGDIEPAQARALAERYFGSWTGAAPSPAPAAPAPAASDATNIVVIDMPGSGQAAVAVTRNTIARNDPGFYRALVANAVLGGGYSARLNQEIRIRRGLSYGSGSSIDARRAPGPFSALTQTRNDAAAEVLGLTLAEMQRLGAQPVPAAELDARRASLLGDFGRDAETTSGIASTIASYVLRDVSPEEIGRYQQAVLAITPADAQAAARDLLSPAGATIVIVGEASQFLPALQRDHPNVTVIPLGELNLDSATLR</sequence>
<keyword evidence="3" id="KW-0732">Signal</keyword>
<reference evidence="6 7" key="1">
    <citation type="journal article" date="2015" name="J. Microbiol.">
        <title>Sphingosinicella ginsenosidimutans sp. nov., with ginsenoside converting activity.</title>
        <authorList>
            <person name="Kim J.K."/>
            <person name="Kang M.S."/>
            <person name="Park S.C."/>
            <person name="Kim K.M."/>
            <person name="Choi K."/>
            <person name="Yoon M.H."/>
            <person name="Im W.T."/>
        </authorList>
    </citation>
    <scope>NUCLEOTIDE SEQUENCE [LARGE SCALE GENOMIC DNA]</scope>
    <source>
        <strain evidence="6 7">BS-11</strain>
    </source>
</reference>
<proteinExistence type="inferred from homology"/>
<dbReference type="OrthoDB" id="9811314at2"/>
<keyword evidence="7" id="KW-1185">Reference proteome</keyword>
<evidence type="ECO:0000313" key="6">
    <source>
        <dbReference type="EMBL" id="TXC62933.1"/>
    </source>
</evidence>
<dbReference type="RefSeq" id="WP_147042320.1">
    <property type="nucleotide sequence ID" value="NZ_BAABIR010000002.1"/>
</dbReference>
<evidence type="ECO:0000256" key="2">
    <source>
        <dbReference type="ARBA" id="ARBA00023049"/>
    </source>
</evidence>